<dbReference type="Pfam" id="PF14583">
    <property type="entry name" value="Pectate_lyase22"/>
    <property type="match status" value="1"/>
</dbReference>
<name>L0G1W9_ECHVK</name>
<dbReference type="PATRIC" id="fig|926556.3.peg.2758"/>
<feature type="domain" description="Oligogalacturonate lyase" evidence="1">
    <location>
        <begin position="63"/>
        <end position="301"/>
    </location>
</feature>
<reference evidence="3" key="1">
    <citation type="submission" date="2012-02" db="EMBL/GenBank/DDBJ databases">
        <title>The complete genome of Echinicola vietnamensis DSM 17526.</title>
        <authorList>
            <person name="Lucas S."/>
            <person name="Copeland A."/>
            <person name="Lapidus A."/>
            <person name="Glavina del Rio T."/>
            <person name="Dalin E."/>
            <person name="Tice H."/>
            <person name="Bruce D."/>
            <person name="Goodwin L."/>
            <person name="Pitluck S."/>
            <person name="Peters L."/>
            <person name="Ovchinnikova G."/>
            <person name="Teshima H."/>
            <person name="Kyrpides N."/>
            <person name="Mavromatis K."/>
            <person name="Ivanova N."/>
            <person name="Brettin T."/>
            <person name="Detter J.C."/>
            <person name="Han C."/>
            <person name="Larimer F."/>
            <person name="Land M."/>
            <person name="Hauser L."/>
            <person name="Markowitz V."/>
            <person name="Cheng J.-F."/>
            <person name="Hugenholtz P."/>
            <person name="Woyke T."/>
            <person name="Wu D."/>
            <person name="Brambilla E."/>
            <person name="Klenk H.-P."/>
            <person name="Eisen J.A."/>
        </authorList>
    </citation>
    <scope>NUCLEOTIDE SEQUENCE [LARGE SCALE GENOMIC DNA]</scope>
    <source>
        <strain evidence="3">DSM 17526 / LMG 23754 / KMM 6221</strain>
    </source>
</reference>
<proteinExistence type="predicted"/>
<sequence length="427" mass="47569">MKLTSLTTNLTACTMKKIMVTGSIITGLFGAHFVHSQTIAGTDYSSRSHVDKTFDMVGANAFGQHFPAESFTFQDEVTGKTVIALTTSRHHNSKIYQTHPQWTPDGKHIVFRSDRSGKGLAYAISMDSHEITQIASGEDGSSFHLGWETNVAYHFRNDSLIKLDLEALLEDSKAGTIGPKAEYETTIGTIPTQLQPNGMALDRDEESLYFSTRVEEGTSCIYEVDLASGNTTEILTVPFRIGHLQANPYKSGEMMYCWETGGDAPQRMWFASIDEDGQVTNRPLYDESDETWVTHEVFLDQDHIGFNVMGHLDRLQQGDNGIYSLNIRTGDLTFHGQQDWGGYWHTAGTSDLKWIVGDTFNGDIYRIAYGNPAKTTLLTTGHRLTSKSPFSREAHSHHSISPDGQWLLFNSSLLTDSDIMIMPLTDE</sequence>
<gene>
    <name evidence="2" type="ordered locus">Echvi_2613</name>
</gene>
<evidence type="ECO:0000313" key="2">
    <source>
        <dbReference type="EMBL" id="AGA78855.1"/>
    </source>
</evidence>
<dbReference type="STRING" id="926556.Echvi_2613"/>
<dbReference type="HOGENOM" id="CLU_672196_0_0_10"/>
<dbReference type="GO" id="GO:0045490">
    <property type="term" value="P:pectin catabolic process"/>
    <property type="evidence" value="ECO:0007669"/>
    <property type="project" value="InterPro"/>
</dbReference>
<dbReference type="SUPFAM" id="SSF69304">
    <property type="entry name" value="Tricorn protease N-terminal domain"/>
    <property type="match status" value="1"/>
</dbReference>
<dbReference type="KEGG" id="evi:Echvi_2613"/>
<protein>
    <submittedName>
        <fullName evidence="2">Periplasmic component of the Tol biopolymer transport system</fullName>
    </submittedName>
</protein>
<dbReference type="Pfam" id="PF07676">
    <property type="entry name" value="PD40"/>
    <property type="match status" value="1"/>
</dbReference>
<dbReference type="RefSeq" id="WP_015266408.1">
    <property type="nucleotide sequence ID" value="NC_019904.1"/>
</dbReference>
<dbReference type="InterPro" id="IPR015943">
    <property type="entry name" value="WD40/YVTN_repeat-like_dom_sf"/>
</dbReference>
<accession>L0G1W9</accession>
<dbReference type="PANTHER" id="PTHR36842">
    <property type="entry name" value="PROTEIN TOLB HOMOLOG"/>
    <property type="match status" value="1"/>
</dbReference>
<evidence type="ECO:0000313" key="3">
    <source>
        <dbReference type="Proteomes" id="UP000010796"/>
    </source>
</evidence>
<dbReference type="eggNOG" id="COG0823">
    <property type="taxonomic scope" value="Bacteria"/>
</dbReference>
<dbReference type="Proteomes" id="UP000010796">
    <property type="component" value="Chromosome"/>
</dbReference>
<dbReference type="AlphaFoldDB" id="L0G1W9"/>
<dbReference type="Gene3D" id="2.130.10.10">
    <property type="entry name" value="YVTN repeat-like/Quinoprotein amine dehydrogenase"/>
    <property type="match status" value="1"/>
</dbReference>
<dbReference type="InterPro" id="IPR027946">
    <property type="entry name" value="Ogl_dom"/>
</dbReference>
<dbReference type="EMBL" id="CP003346">
    <property type="protein sequence ID" value="AGA78855.1"/>
    <property type="molecule type" value="Genomic_DNA"/>
</dbReference>
<organism evidence="2 3">
    <name type="scientific">Echinicola vietnamensis (strain DSM 17526 / LMG 23754 / KMM 6221)</name>
    <dbReference type="NCBI Taxonomy" id="926556"/>
    <lineage>
        <taxon>Bacteria</taxon>
        <taxon>Pseudomonadati</taxon>
        <taxon>Bacteroidota</taxon>
        <taxon>Cytophagia</taxon>
        <taxon>Cytophagales</taxon>
        <taxon>Cyclobacteriaceae</taxon>
        <taxon>Echinicola</taxon>
    </lineage>
</organism>
<evidence type="ECO:0000259" key="1">
    <source>
        <dbReference type="Pfam" id="PF14583"/>
    </source>
</evidence>
<dbReference type="GO" id="GO:0047487">
    <property type="term" value="F:oligogalacturonide lyase activity"/>
    <property type="evidence" value="ECO:0007669"/>
    <property type="project" value="InterPro"/>
</dbReference>
<dbReference type="PANTHER" id="PTHR36842:SF1">
    <property type="entry name" value="PROTEIN TOLB"/>
    <property type="match status" value="1"/>
</dbReference>
<dbReference type="InterPro" id="IPR011659">
    <property type="entry name" value="WD40"/>
</dbReference>
<keyword evidence="3" id="KW-1185">Reference proteome</keyword>